<evidence type="ECO:0000313" key="2">
    <source>
        <dbReference type="EMBL" id="KAJ8332854.1"/>
    </source>
</evidence>
<comment type="caution">
    <text evidence="2">The sequence shown here is derived from an EMBL/GenBank/DDBJ whole genome shotgun (WGS) entry which is preliminary data.</text>
</comment>
<reference evidence="2" key="1">
    <citation type="journal article" date="2023" name="Science">
        <title>Genome structures resolve the early diversification of teleost fishes.</title>
        <authorList>
            <person name="Parey E."/>
            <person name="Louis A."/>
            <person name="Montfort J."/>
            <person name="Bouchez O."/>
            <person name="Roques C."/>
            <person name="Iampietro C."/>
            <person name="Lluch J."/>
            <person name="Castinel A."/>
            <person name="Donnadieu C."/>
            <person name="Desvignes T."/>
            <person name="Floi Bucao C."/>
            <person name="Jouanno E."/>
            <person name="Wen M."/>
            <person name="Mejri S."/>
            <person name="Dirks R."/>
            <person name="Jansen H."/>
            <person name="Henkel C."/>
            <person name="Chen W.J."/>
            <person name="Zahm M."/>
            <person name="Cabau C."/>
            <person name="Klopp C."/>
            <person name="Thompson A.W."/>
            <person name="Robinson-Rechavi M."/>
            <person name="Braasch I."/>
            <person name="Lecointre G."/>
            <person name="Bobe J."/>
            <person name="Postlethwait J.H."/>
            <person name="Berthelot C."/>
            <person name="Roest Crollius H."/>
            <person name="Guiguen Y."/>
        </authorList>
    </citation>
    <scope>NUCLEOTIDE SEQUENCE</scope>
    <source>
        <strain evidence="2">WJC10195</strain>
    </source>
</reference>
<keyword evidence="3" id="KW-1185">Reference proteome</keyword>
<dbReference type="Proteomes" id="UP001152622">
    <property type="component" value="Chromosome 24"/>
</dbReference>
<dbReference type="AlphaFoldDB" id="A0A9Q1E608"/>
<feature type="region of interest" description="Disordered" evidence="1">
    <location>
        <begin position="67"/>
        <end position="109"/>
    </location>
</feature>
<dbReference type="EMBL" id="JAINUF010000024">
    <property type="protein sequence ID" value="KAJ8332854.1"/>
    <property type="molecule type" value="Genomic_DNA"/>
</dbReference>
<name>A0A9Q1E608_SYNKA</name>
<feature type="compositionally biased region" description="Polar residues" evidence="1">
    <location>
        <begin position="97"/>
        <end position="109"/>
    </location>
</feature>
<organism evidence="2 3">
    <name type="scientific">Synaphobranchus kaupii</name>
    <name type="common">Kaup's arrowtooth eel</name>
    <dbReference type="NCBI Taxonomy" id="118154"/>
    <lineage>
        <taxon>Eukaryota</taxon>
        <taxon>Metazoa</taxon>
        <taxon>Chordata</taxon>
        <taxon>Craniata</taxon>
        <taxon>Vertebrata</taxon>
        <taxon>Euteleostomi</taxon>
        <taxon>Actinopterygii</taxon>
        <taxon>Neopterygii</taxon>
        <taxon>Teleostei</taxon>
        <taxon>Anguilliformes</taxon>
        <taxon>Synaphobranchidae</taxon>
        <taxon>Synaphobranchus</taxon>
    </lineage>
</organism>
<gene>
    <name evidence="2" type="ORF">SKAU_G00417500</name>
</gene>
<evidence type="ECO:0000256" key="1">
    <source>
        <dbReference type="SAM" id="MobiDB-lite"/>
    </source>
</evidence>
<evidence type="ECO:0000313" key="3">
    <source>
        <dbReference type="Proteomes" id="UP001152622"/>
    </source>
</evidence>
<sequence>MYSFQMDKDRFTVSRGPCSWLEMHQFIGDLMTSSSAQPVKDSAQHEALRAAWETAGHEALGLRITPTAPQAQNRQLHSKGASGCSLHPLPEPVESSGEATSSGQQCKYK</sequence>
<proteinExistence type="predicted"/>
<accession>A0A9Q1E608</accession>
<dbReference type="OrthoDB" id="8113227at2759"/>
<protein>
    <submittedName>
        <fullName evidence="2">Uncharacterized protein</fullName>
    </submittedName>
</protein>